<sequence length="333" mass="37665">MTKTNLRLAGLFAGVGGIELGFQKAGFEPIFANEIDVKASITYRLNHAHELVTKDVNFLDSKELPKIDVLTGGFPCQAFSVAGYQKGFKDPRGNVFWEIVRLLEAKKPEIVFLENVKNLGAHDGGKTFRIILQALEAIGYHVKFDVLNSDGYGGVPQNRERIYIVGFKSKKYAERFEFPDKLKKRPALGDFIDFENKVDDVFYYEDRYMAKDLKKSMKRMDTVYQWRRQYVRENKSGVCPTLTANMGTGGHNVPLVLTEHGIRKLTPKECFNLMGFPKSFKLPKDMAMSHLYKQAGNAVVVPVIERIARNILASVNGENLPSVKQEQGLTLFK</sequence>
<dbReference type="Gene3D" id="3.40.50.150">
    <property type="entry name" value="Vaccinia Virus protein VP39"/>
    <property type="match status" value="1"/>
</dbReference>
<dbReference type="PRINTS" id="PR00105">
    <property type="entry name" value="C5METTRFRASE"/>
</dbReference>
<keyword evidence="2" id="KW-0489">Methyltransferase</keyword>
<dbReference type="PROSITE" id="PS00094">
    <property type="entry name" value="C5_MTASE_1"/>
    <property type="match status" value="1"/>
</dbReference>
<dbReference type="PANTHER" id="PTHR46098">
    <property type="entry name" value="TRNA (CYTOSINE(38)-C(5))-METHYLTRANSFERASE"/>
    <property type="match status" value="1"/>
</dbReference>
<organism evidence="5">
    <name type="scientific">freshwater metagenome</name>
    <dbReference type="NCBI Taxonomy" id="449393"/>
    <lineage>
        <taxon>unclassified sequences</taxon>
        <taxon>metagenomes</taxon>
        <taxon>ecological metagenomes</taxon>
    </lineage>
</organism>
<protein>
    <recommendedName>
        <fullName evidence="1">DNA (cytosine-5-)-methyltransferase</fullName>
        <ecNumber evidence="1">2.1.1.37</ecNumber>
    </recommendedName>
</protein>
<accession>A0A6J7AA02</accession>
<evidence type="ECO:0000256" key="4">
    <source>
        <dbReference type="ARBA" id="ARBA00022691"/>
    </source>
</evidence>
<evidence type="ECO:0000256" key="3">
    <source>
        <dbReference type="ARBA" id="ARBA00022679"/>
    </source>
</evidence>
<dbReference type="PROSITE" id="PS51679">
    <property type="entry name" value="SAM_MT_C5"/>
    <property type="match status" value="1"/>
</dbReference>
<dbReference type="NCBIfam" id="TIGR00675">
    <property type="entry name" value="dcm"/>
    <property type="match status" value="1"/>
</dbReference>
<dbReference type="GO" id="GO:0032259">
    <property type="term" value="P:methylation"/>
    <property type="evidence" value="ECO:0007669"/>
    <property type="project" value="UniProtKB-KW"/>
</dbReference>
<evidence type="ECO:0000256" key="2">
    <source>
        <dbReference type="ARBA" id="ARBA00022603"/>
    </source>
</evidence>
<keyword evidence="3" id="KW-0808">Transferase</keyword>
<dbReference type="AlphaFoldDB" id="A0A6J7AA02"/>
<keyword evidence="4" id="KW-0949">S-adenosyl-L-methionine</keyword>
<dbReference type="CDD" id="cd00315">
    <property type="entry name" value="Cyt_C5_DNA_methylase"/>
    <property type="match status" value="1"/>
</dbReference>
<dbReference type="InterPro" id="IPR029063">
    <property type="entry name" value="SAM-dependent_MTases_sf"/>
</dbReference>
<dbReference type="SUPFAM" id="SSF53335">
    <property type="entry name" value="S-adenosyl-L-methionine-dependent methyltransferases"/>
    <property type="match status" value="1"/>
</dbReference>
<dbReference type="Gene3D" id="3.90.120.10">
    <property type="entry name" value="DNA Methylase, subunit A, domain 2"/>
    <property type="match status" value="1"/>
</dbReference>
<reference evidence="5" key="1">
    <citation type="submission" date="2020-05" db="EMBL/GenBank/DDBJ databases">
        <authorList>
            <person name="Chiriac C."/>
            <person name="Salcher M."/>
            <person name="Ghai R."/>
            <person name="Kavagutti S V."/>
        </authorList>
    </citation>
    <scope>NUCLEOTIDE SEQUENCE</scope>
</reference>
<evidence type="ECO:0000313" key="5">
    <source>
        <dbReference type="EMBL" id="CAB4829169.1"/>
    </source>
</evidence>
<dbReference type="InterPro" id="IPR031303">
    <property type="entry name" value="C5_meth_CS"/>
</dbReference>
<evidence type="ECO:0000256" key="1">
    <source>
        <dbReference type="ARBA" id="ARBA00011975"/>
    </source>
</evidence>
<dbReference type="InterPro" id="IPR001525">
    <property type="entry name" value="C5_MeTfrase"/>
</dbReference>
<dbReference type="InterPro" id="IPR018117">
    <property type="entry name" value="C5_DNA_meth_AS"/>
</dbReference>
<proteinExistence type="predicted"/>
<dbReference type="InterPro" id="IPR050750">
    <property type="entry name" value="C5-MTase"/>
</dbReference>
<dbReference type="PROSITE" id="PS00095">
    <property type="entry name" value="C5_MTASE_2"/>
    <property type="match status" value="1"/>
</dbReference>
<name>A0A6J7AA02_9ZZZZ</name>
<dbReference type="Pfam" id="PF00145">
    <property type="entry name" value="DNA_methylase"/>
    <property type="match status" value="1"/>
</dbReference>
<dbReference type="PANTHER" id="PTHR46098:SF1">
    <property type="entry name" value="TRNA (CYTOSINE(38)-C(5))-METHYLTRANSFERASE"/>
    <property type="match status" value="1"/>
</dbReference>
<gene>
    <name evidence="5" type="ORF">UFOPK3167_00839</name>
</gene>
<dbReference type="EC" id="2.1.1.37" evidence="1"/>
<dbReference type="EMBL" id="CAFABF010000039">
    <property type="protein sequence ID" value="CAB4829169.1"/>
    <property type="molecule type" value="Genomic_DNA"/>
</dbReference>
<dbReference type="GO" id="GO:0003886">
    <property type="term" value="F:DNA (cytosine-5-)-methyltransferase activity"/>
    <property type="evidence" value="ECO:0007669"/>
    <property type="project" value="UniProtKB-EC"/>
</dbReference>